<dbReference type="OrthoDB" id="276744at2759"/>
<organism evidence="2 3">
    <name type="scientific">Hirundo rustica rustica</name>
    <dbReference type="NCBI Taxonomy" id="333673"/>
    <lineage>
        <taxon>Eukaryota</taxon>
        <taxon>Metazoa</taxon>
        <taxon>Chordata</taxon>
        <taxon>Craniata</taxon>
        <taxon>Vertebrata</taxon>
        <taxon>Euteleostomi</taxon>
        <taxon>Archelosauria</taxon>
        <taxon>Archosauria</taxon>
        <taxon>Dinosauria</taxon>
        <taxon>Saurischia</taxon>
        <taxon>Theropoda</taxon>
        <taxon>Coelurosauria</taxon>
        <taxon>Aves</taxon>
        <taxon>Neognathae</taxon>
        <taxon>Neoaves</taxon>
        <taxon>Telluraves</taxon>
        <taxon>Australaves</taxon>
        <taxon>Passeriformes</taxon>
        <taxon>Sylvioidea</taxon>
        <taxon>Hirundinidae</taxon>
        <taxon>Hirundo</taxon>
    </lineage>
</organism>
<evidence type="ECO:0000313" key="3">
    <source>
        <dbReference type="Proteomes" id="UP000269221"/>
    </source>
</evidence>
<accession>A0A3M0KU45</accession>
<name>A0A3M0KU45_HIRRU</name>
<keyword evidence="3" id="KW-1185">Reference proteome</keyword>
<protein>
    <submittedName>
        <fullName evidence="2">Uncharacterized protein</fullName>
    </submittedName>
</protein>
<feature type="chain" id="PRO_5018192920" evidence="1">
    <location>
        <begin position="24"/>
        <end position="146"/>
    </location>
</feature>
<dbReference type="Proteomes" id="UP000269221">
    <property type="component" value="Unassembled WGS sequence"/>
</dbReference>
<dbReference type="AlphaFoldDB" id="A0A3M0KU45"/>
<comment type="caution">
    <text evidence="2">The sequence shown here is derived from an EMBL/GenBank/DDBJ whole genome shotgun (WGS) entry which is preliminary data.</text>
</comment>
<gene>
    <name evidence="2" type="ORF">DUI87_08415</name>
</gene>
<sequence>MSQGVSWWPKANCILAWISSSVASRTRAVIVPMYLALGRPQLMCCVQFWVPHHRKDFEGLEHIQRRRMELGKGLEYESDEEQLRELGVFSLEKRRIRGDLSNLYNCLKGGCSQWHDLCNNVFPGVEARMSTQKVSIQDNDGLGAHS</sequence>
<feature type="signal peptide" evidence="1">
    <location>
        <begin position="1"/>
        <end position="23"/>
    </location>
</feature>
<proteinExistence type="predicted"/>
<evidence type="ECO:0000313" key="2">
    <source>
        <dbReference type="EMBL" id="RMC16201.1"/>
    </source>
</evidence>
<dbReference type="STRING" id="333673.A0A3M0KU45"/>
<evidence type="ECO:0000256" key="1">
    <source>
        <dbReference type="SAM" id="SignalP"/>
    </source>
</evidence>
<dbReference type="EMBL" id="QRBI01000104">
    <property type="protein sequence ID" value="RMC16201.1"/>
    <property type="molecule type" value="Genomic_DNA"/>
</dbReference>
<keyword evidence="1" id="KW-0732">Signal</keyword>
<reference evidence="2 3" key="1">
    <citation type="submission" date="2018-07" db="EMBL/GenBank/DDBJ databases">
        <title>A high quality draft genome assembly of the barn swallow (H. rustica rustica).</title>
        <authorList>
            <person name="Formenti G."/>
            <person name="Chiara M."/>
            <person name="Poveda L."/>
            <person name="Francoijs K.-J."/>
            <person name="Bonisoli-Alquati A."/>
            <person name="Canova L."/>
            <person name="Gianfranceschi L."/>
            <person name="Horner D.S."/>
            <person name="Saino N."/>
        </authorList>
    </citation>
    <scope>NUCLEOTIDE SEQUENCE [LARGE SCALE GENOMIC DNA]</scope>
    <source>
        <strain evidence="2">Chelidonia</strain>
        <tissue evidence="2">Blood</tissue>
    </source>
</reference>